<dbReference type="GO" id="GO:0046983">
    <property type="term" value="F:protein dimerization activity"/>
    <property type="evidence" value="ECO:0007669"/>
    <property type="project" value="InterPro"/>
</dbReference>
<evidence type="ECO:0000256" key="3">
    <source>
        <dbReference type="ARBA" id="ARBA00022782"/>
    </source>
</evidence>
<evidence type="ECO:0000256" key="5">
    <source>
        <dbReference type="ARBA" id="ARBA00023015"/>
    </source>
</evidence>
<dbReference type="InterPro" id="IPR036638">
    <property type="entry name" value="HLH_DNA-bd_sf"/>
</dbReference>
<dbReference type="InterPro" id="IPR050359">
    <property type="entry name" value="bHLH_transcription_factors"/>
</dbReference>
<dbReference type="CDD" id="cd19713">
    <property type="entry name" value="bHLH_TS_ATOH1"/>
    <property type="match status" value="1"/>
</dbReference>
<comment type="caution">
    <text evidence="10">The sequence shown here is derived from an EMBL/GenBank/DDBJ whole genome shotgun (WGS) entry which is preliminary data.</text>
</comment>
<gene>
    <name evidence="10" type="ORF">AMEX_G21958</name>
</gene>
<feature type="compositionally biased region" description="Basic and acidic residues" evidence="8">
    <location>
        <begin position="54"/>
        <end position="63"/>
    </location>
</feature>
<keyword evidence="2" id="KW-0217">Developmental protein</keyword>
<dbReference type="InterPro" id="IPR011598">
    <property type="entry name" value="bHLH_dom"/>
</dbReference>
<dbReference type="FunFam" id="4.10.280.10:FF:000025">
    <property type="entry name" value="protein atonal homolog 7"/>
    <property type="match status" value="1"/>
</dbReference>
<evidence type="ECO:0000313" key="11">
    <source>
        <dbReference type="Proteomes" id="UP000752171"/>
    </source>
</evidence>
<dbReference type="AlphaFoldDB" id="A0A8T2KW34"/>
<feature type="region of interest" description="Disordered" evidence="8">
    <location>
        <begin position="195"/>
        <end position="240"/>
    </location>
</feature>
<keyword evidence="4" id="KW-0524">Neurogenesis</keyword>
<feature type="domain" description="BHLH" evidence="9">
    <location>
        <begin position="230"/>
        <end position="282"/>
    </location>
</feature>
<dbReference type="GO" id="GO:0045944">
    <property type="term" value="P:positive regulation of transcription by RNA polymerase II"/>
    <property type="evidence" value="ECO:0007669"/>
    <property type="project" value="TreeGrafter"/>
</dbReference>
<dbReference type="GO" id="GO:0007423">
    <property type="term" value="P:sensory organ development"/>
    <property type="evidence" value="ECO:0007669"/>
    <property type="project" value="TreeGrafter"/>
</dbReference>
<feature type="compositionally biased region" description="Polar residues" evidence="8">
    <location>
        <begin position="216"/>
        <end position="225"/>
    </location>
</feature>
<evidence type="ECO:0000256" key="6">
    <source>
        <dbReference type="ARBA" id="ARBA00023163"/>
    </source>
</evidence>
<keyword evidence="6" id="KW-0804">Transcription</keyword>
<dbReference type="GO" id="GO:0005634">
    <property type="term" value="C:nucleus"/>
    <property type="evidence" value="ECO:0007669"/>
    <property type="project" value="UniProtKB-SubCell"/>
</dbReference>
<dbReference type="SUPFAM" id="SSF47459">
    <property type="entry name" value="HLH, helix-loop-helix DNA-binding domain"/>
    <property type="match status" value="1"/>
</dbReference>
<proteinExistence type="predicted"/>
<evidence type="ECO:0000256" key="8">
    <source>
        <dbReference type="SAM" id="MobiDB-lite"/>
    </source>
</evidence>
<feature type="compositionally biased region" description="Acidic residues" evidence="8">
    <location>
        <begin position="17"/>
        <end position="28"/>
    </location>
</feature>
<dbReference type="GO" id="GO:0061564">
    <property type="term" value="P:axon development"/>
    <property type="evidence" value="ECO:0007669"/>
    <property type="project" value="TreeGrafter"/>
</dbReference>
<dbReference type="EMBL" id="JAICCE010000019">
    <property type="protein sequence ID" value="KAG9263818.1"/>
    <property type="molecule type" value="Genomic_DNA"/>
</dbReference>
<sequence length="373" mass="41277">MPPLFQITKTRPVSDAATDDDDDDEEPGPAENSCYWLHLPGEGVEVVGGGTKKTIKEPGGRQDRTKRRQDRISGGFIFTAGSGAEFLQRVRIRSGCFLYFLSVKVQAWTSVEFTDLLLLLLFFTPSAGMTSNTKVLSWSDVNMPKQLEAFSLSEHPRVTCADLRGWISPAGHSYTPAGLRSVYTHASLDVTLDKCAGSPAPTVPEEENNRDKESGAKQQQQQHLSAPQRHRRVAANARERRRMHGLNRAFDKLRSVIPSLENEKKLSKYDTLQMAQIYIAELSELLEGVVRSECRSPYQTERIIRTCPVETPTLAPACLERDAGVPEGRLLILSTPTVHYSPEKKSEVITLSSASDGESSHFSDAEDGQSRGC</sequence>
<dbReference type="GO" id="GO:0070888">
    <property type="term" value="F:E-box binding"/>
    <property type="evidence" value="ECO:0007669"/>
    <property type="project" value="TreeGrafter"/>
</dbReference>
<dbReference type="Proteomes" id="UP000752171">
    <property type="component" value="Unassembled WGS sequence"/>
</dbReference>
<dbReference type="PANTHER" id="PTHR19290:SF150">
    <property type="entry name" value="ATONAL BHLH TRANSCRIPTION FACTOR 1B"/>
    <property type="match status" value="1"/>
</dbReference>
<keyword evidence="7" id="KW-0539">Nucleus</keyword>
<comment type="subcellular location">
    <subcellularLocation>
        <location evidence="1">Nucleus</location>
    </subcellularLocation>
</comment>
<accession>A0A8T2KW34</accession>
<dbReference type="Pfam" id="PF00010">
    <property type="entry name" value="HLH"/>
    <property type="match status" value="1"/>
</dbReference>
<keyword evidence="5" id="KW-0805">Transcription regulation</keyword>
<name>A0A8T2KW34_ASTMX</name>
<organism evidence="10 11">
    <name type="scientific">Astyanax mexicanus</name>
    <name type="common">Blind cave fish</name>
    <name type="synonym">Astyanax fasciatus mexicanus</name>
    <dbReference type="NCBI Taxonomy" id="7994"/>
    <lineage>
        <taxon>Eukaryota</taxon>
        <taxon>Metazoa</taxon>
        <taxon>Chordata</taxon>
        <taxon>Craniata</taxon>
        <taxon>Vertebrata</taxon>
        <taxon>Euteleostomi</taxon>
        <taxon>Actinopterygii</taxon>
        <taxon>Neopterygii</taxon>
        <taxon>Teleostei</taxon>
        <taxon>Ostariophysi</taxon>
        <taxon>Characiformes</taxon>
        <taxon>Characoidei</taxon>
        <taxon>Acestrorhamphidae</taxon>
        <taxon>Acestrorhamphinae</taxon>
        <taxon>Astyanax</taxon>
    </lineage>
</organism>
<feature type="region of interest" description="Disordered" evidence="8">
    <location>
        <begin position="351"/>
        <end position="373"/>
    </location>
</feature>
<dbReference type="InterPro" id="IPR032661">
    <property type="entry name" value="ATOH1_bHLH"/>
</dbReference>
<feature type="region of interest" description="Disordered" evidence="8">
    <location>
        <begin position="1"/>
        <end position="34"/>
    </location>
</feature>
<dbReference type="GO" id="GO:0000981">
    <property type="term" value="F:DNA-binding transcription factor activity, RNA polymerase II-specific"/>
    <property type="evidence" value="ECO:0007669"/>
    <property type="project" value="TreeGrafter"/>
</dbReference>
<feature type="region of interest" description="Disordered" evidence="8">
    <location>
        <begin position="48"/>
        <end position="68"/>
    </location>
</feature>
<evidence type="ECO:0000313" key="10">
    <source>
        <dbReference type="EMBL" id="KAG9263818.1"/>
    </source>
</evidence>
<reference evidence="10 11" key="1">
    <citation type="submission" date="2021-07" db="EMBL/GenBank/DDBJ databases">
        <authorList>
            <person name="Imarazene B."/>
            <person name="Zahm M."/>
            <person name="Klopp C."/>
            <person name="Cabau C."/>
            <person name="Beille S."/>
            <person name="Jouanno E."/>
            <person name="Castinel A."/>
            <person name="Lluch J."/>
            <person name="Gil L."/>
            <person name="Kuchtly C."/>
            <person name="Lopez Roques C."/>
            <person name="Donnadieu C."/>
            <person name="Parrinello H."/>
            <person name="Journot L."/>
            <person name="Du K."/>
            <person name="Schartl M."/>
            <person name="Retaux S."/>
            <person name="Guiguen Y."/>
        </authorList>
    </citation>
    <scope>NUCLEOTIDE SEQUENCE [LARGE SCALE GENOMIC DNA]</scope>
    <source>
        <strain evidence="10">Pach_M1</strain>
        <tissue evidence="10">Testis</tissue>
    </source>
</reference>
<evidence type="ECO:0000256" key="1">
    <source>
        <dbReference type="ARBA" id="ARBA00004123"/>
    </source>
</evidence>
<evidence type="ECO:0000256" key="4">
    <source>
        <dbReference type="ARBA" id="ARBA00022902"/>
    </source>
</evidence>
<evidence type="ECO:0000256" key="7">
    <source>
        <dbReference type="ARBA" id="ARBA00023242"/>
    </source>
</evidence>
<protein>
    <recommendedName>
        <fullName evidence="9">BHLH domain-containing protein</fullName>
    </recommendedName>
</protein>
<keyword evidence="3" id="KW-0221">Differentiation</keyword>
<dbReference type="PANTHER" id="PTHR19290">
    <property type="entry name" value="BASIC HELIX-LOOP-HELIX PROTEIN NEUROGENIN-RELATED"/>
    <property type="match status" value="1"/>
</dbReference>
<dbReference type="PROSITE" id="PS50888">
    <property type="entry name" value="BHLH"/>
    <property type="match status" value="1"/>
</dbReference>
<evidence type="ECO:0000259" key="9">
    <source>
        <dbReference type="PROSITE" id="PS50888"/>
    </source>
</evidence>
<dbReference type="Gene3D" id="4.10.280.10">
    <property type="entry name" value="Helix-loop-helix DNA-binding domain"/>
    <property type="match status" value="1"/>
</dbReference>
<dbReference type="SMART" id="SM00353">
    <property type="entry name" value="HLH"/>
    <property type="match status" value="1"/>
</dbReference>
<evidence type="ECO:0000256" key="2">
    <source>
        <dbReference type="ARBA" id="ARBA00022473"/>
    </source>
</evidence>
<feature type="compositionally biased region" description="Basic residues" evidence="8">
    <location>
        <begin position="228"/>
        <end position="240"/>
    </location>
</feature>